<evidence type="ECO:0000256" key="7">
    <source>
        <dbReference type="ARBA" id="ARBA00023191"/>
    </source>
</evidence>
<evidence type="ECO:0000256" key="4">
    <source>
        <dbReference type="ARBA" id="ARBA00011503"/>
    </source>
</evidence>
<feature type="domain" description="4'-phosphopantetheinyl transferase" evidence="14">
    <location>
        <begin position="114"/>
        <end position="194"/>
    </location>
</feature>
<comment type="catalytic activity">
    <reaction evidence="10">
        <text>apo-[aryl-carrier protein] + CoA = holo-[aryl-carrier protein] + adenosine 3',5'-bisphosphate + H(+)</text>
        <dbReference type="Rhea" id="RHEA:48404"/>
        <dbReference type="Rhea" id="RHEA-COMP:15903"/>
        <dbReference type="Rhea" id="RHEA-COMP:17557"/>
        <dbReference type="ChEBI" id="CHEBI:15378"/>
        <dbReference type="ChEBI" id="CHEBI:29999"/>
        <dbReference type="ChEBI" id="CHEBI:57287"/>
        <dbReference type="ChEBI" id="CHEBI:58343"/>
        <dbReference type="ChEBI" id="CHEBI:64479"/>
    </reaction>
</comment>
<dbReference type="Proteomes" id="UP000236728">
    <property type="component" value="Unassembled WGS sequence"/>
</dbReference>
<name>A0A1H5XVU2_9BACT</name>
<dbReference type="GO" id="GO:0005886">
    <property type="term" value="C:plasma membrane"/>
    <property type="evidence" value="ECO:0007669"/>
    <property type="project" value="TreeGrafter"/>
</dbReference>
<comment type="similarity">
    <text evidence="3">Belongs to the P-Pant transferase superfamily. EntD family.</text>
</comment>
<feature type="domain" description="4'-phosphopantetheinyl transferase N-terminal" evidence="15">
    <location>
        <begin position="46"/>
        <end position="107"/>
    </location>
</feature>
<keyword evidence="13" id="KW-0460">Magnesium</keyword>
<evidence type="ECO:0000259" key="15">
    <source>
        <dbReference type="Pfam" id="PF17837"/>
    </source>
</evidence>
<feature type="binding site" evidence="13">
    <location>
        <position position="119"/>
    </location>
    <ligand>
        <name>Mg(2+)</name>
        <dbReference type="ChEBI" id="CHEBI:18420"/>
    </ligand>
</feature>
<dbReference type="GO" id="GO:0009366">
    <property type="term" value="C:enterobactin synthetase complex"/>
    <property type="evidence" value="ECO:0007669"/>
    <property type="project" value="InterPro"/>
</dbReference>
<gene>
    <name evidence="16" type="ORF">SAMN05421819_1990</name>
</gene>
<keyword evidence="17" id="KW-1185">Reference proteome</keyword>
<proteinExistence type="inferred from homology"/>
<dbReference type="PRINTS" id="PR01399">
    <property type="entry name" value="ENTSNTHTASED"/>
</dbReference>
<feature type="binding site" evidence="12">
    <location>
        <position position="60"/>
    </location>
    <ligand>
        <name>CoA</name>
        <dbReference type="ChEBI" id="CHEBI:57287"/>
    </ligand>
</feature>
<dbReference type="InterPro" id="IPR037143">
    <property type="entry name" value="4-PPantetheinyl_Trfase_dom_sf"/>
</dbReference>
<evidence type="ECO:0000259" key="14">
    <source>
        <dbReference type="Pfam" id="PF01648"/>
    </source>
</evidence>
<feature type="binding site" evidence="12">
    <location>
        <begin position="96"/>
        <end position="97"/>
    </location>
    <ligand>
        <name>CoA</name>
        <dbReference type="ChEBI" id="CHEBI:57287"/>
    </ligand>
</feature>
<dbReference type="Pfam" id="PF01648">
    <property type="entry name" value="ACPS"/>
    <property type="match status" value="1"/>
</dbReference>
<evidence type="ECO:0000313" key="16">
    <source>
        <dbReference type="EMBL" id="SEG15645.1"/>
    </source>
</evidence>
<evidence type="ECO:0000256" key="13">
    <source>
        <dbReference type="PIRSR" id="PIRSR603542-2"/>
    </source>
</evidence>
<comment type="function">
    <text evidence="1">Involved in the biosynthesis of the siderophore enterobactin (enterochelin), which is a macrocyclic trimeric lactone of N-(2,3-dihydroxybenzoyl)-serine. The serine trilactone serves as a scaffolding for the three catechol functionalities that provide hexadentate coordination for the tightly ligated iron(2+) atoms. Plays an essential role in the assembly of the enterobactin by catalyzing the transfer of the 4'-phosphopantetheine (Ppant) moiety from coenzyme A to the apo-domains of both EntB (ArCP domain) and EntF (PCP domain) to yield their holo-forms which make them competent for the activation of 2,3-dihydroxybenzoate (DHB) and L-serine, respectively.</text>
</comment>
<feature type="binding site" evidence="12">
    <location>
        <position position="118"/>
    </location>
    <ligand>
        <name>CoA</name>
        <dbReference type="ChEBI" id="CHEBI:57287"/>
    </ligand>
</feature>
<reference evidence="16 17" key="1">
    <citation type="submission" date="2016-10" db="EMBL/GenBank/DDBJ databases">
        <authorList>
            <person name="de Groot N.N."/>
        </authorList>
    </citation>
    <scope>NUCLEOTIDE SEQUENCE [LARGE SCALE GENOMIC DNA]</scope>
    <source>
        <strain evidence="16 17">DSM 22489</strain>
    </source>
</reference>
<feature type="binding site" evidence="13">
    <location>
        <position position="120"/>
    </location>
    <ligand>
        <name>Mg(2+)</name>
        <dbReference type="ChEBI" id="CHEBI:18420"/>
    </ligand>
</feature>
<dbReference type="EMBL" id="FNVA01000003">
    <property type="protein sequence ID" value="SEG15645.1"/>
    <property type="molecule type" value="Genomic_DNA"/>
</dbReference>
<sequence length="229" mass="24745">MIARSDTAAGTSFEPFRLTSAALQRVVRIDTAPDNGVRTSTFSSREQAMQRRRGEFALGREIAAQLLAELGSAETAVGVAEDRSPLWPAGFIGSITHTTTWCGVAVALRDEVRGIGIDIERMVSEKDSAAVSAVCLNAAERRLIASCADPLRAITICFAAKESLFKCLNPVTGTWFDFLEAEVTGLDMEGGNVALQLLRSLNAEFREGSVYAARCNVIDKHVFLSVELM</sequence>
<dbReference type="GO" id="GO:0008897">
    <property type="term" value="F:holo-[acyl-carrier-protein] synthase activity"/>
    <property type="evidence" value="ECO:0007669"/>
    <property type="project" value="InterPro"/>
</dbReference>
<keyword evidence="7" id="KW-0259">Enterobactin biosynthesis</keyword>
<evidence type="ECO:0000256" key="2">
    <source>
        <dbReference type="ARBA" id="ARBA00004993"/>
    </source>
</evidence>
<evidence type="ECO:0000256" key="10">
    <source>
        <dbReference type="ARBA" id="ARBA00049176"/>
    </source>
</evidence>
<feature type="binding site" evidence="13">
    <location>
        <position position="118"/>
    </location>
    <ligand>
        <name>Mg(2+)</name>
        <dbReference type="ChEBI" id="CHEBI:18420"/>
    </ligand>
</feature>
<evidence type="ECO:0000256" key="5">
    <source>
        <dbReference type="ARBA" id="ARBA00019087"/>
    </source>
</evidence>
<feature type="binding site" evidence="12">
    <location>
        <position position="52"/>
    </location>
    <ligand>
        <name>CoA</name>
        <dbReference type="ChEBI" id="CHEBI:57287"/>
    </ligand>
</feature>
<dbReference type="AlphaFoldDB" id="A0A1H5XVU2"/>
<dbReference type="InterPro" id="IPR008278">
    <property type="entry name" value="4-PPantetheinyl_Trfase_dom"/>
</dbReference>
<evidence type="ECO:0000256" key="12">
    <source>
        <dbReference type="PIRSR" id="PIRSR603542-1"/>
    </source>
</evidence>
<evidence type="ECO:0000256" key="6">
    <source>
        <dbReference type="ARBA" id="ARBA00022679"/>
    </source>
</evidence>
<evidence type="ECO:0000256" key="1">
    <source>
        <dbReference type="ARBA" id="ARBA00003937"/>
    </source>
</evidence>
<comment type="cofactor">
    <cofactor evidence="13">
        <name>Mg(2+)</name>
        <dbReference type="ChEBI" id="CHEBI:18420"/>
    </cofactor>
</comment>
<dbReference type="GO" id="GO:0009239">
    <property type="term" value="P:enterobactin biosynthetic process"/>
    <property type="evidence" value="ECO:0007669"/>
    <property type="project" value="UniProtKB-KW"/>
</dbReference>
<dbReference type="InterPro" id="IPR003542">
    <property type="entry name" value="Enbac_synth_compD-like"/>
</dbReference>
<dbReference type="InterPro" id="IPR041354">
    <property type="entry name" value="4PPT_N"/>
</dbReference>
<evidence type="ECO:0000256" key="9">
    <source>
        <dbReference type="ARBA" id="ARBA00031996"/>
    </source>
</evidence>
<protein>
    <recommendedName>
        <fullName evidence="5">Enterobactin synthase component D</fullName>
    </recommendedName>
    <alternativeName>
        <fullName evidence="8">4'-phosphopantetheinyl transferase EntD</fullName>
    </alternativeName>
    <alternativeName>
        <fullName evidence="9">Enterochelin synthase D</fullName>
    </alternativeName>
</protein>
<comment type="catalytic activity">
    <reaction evidence="11">
        <text>apo-[peptidyl-carrier protein] + CoA = holo-[peptidyl-carrier protein] + adenosine 3',5'-bisphosphate + H(+)</text>
        <dbReference type="Rhea" id="RHEA:46228"/>
        <dbReference type="Rhea" id="RHEA-COMP:11479"/>
        <dbReference type="Rhea" id="RHEA-COMP:11480"/>
        <dbReference type="ChEBI" id="CHEBI:15378"/>
        <dbReference type="ChEBI" id="CHEBI:29999"/>
        <dbReference type="ChEBI" id="CHEBI:57287"/>
        <dbReference type="ChEBI" id="CHEBI:58343"/>
        <dbReference type="ChEBI" id="CHEBI:64479"/>
    </reaction>
</comment>
<evidence type="ECO:0000313" key="17">
    <source>
        <dbReference type="Proteomes" id="UP000236728"/>
    </source>
</evidence>
<dbReference type="GO" id="GO:0000287">
    <property type="term" value="F:magnesium ion binding"/>
    <property type="evidence" value="ECO:0007669"/>
    <property type="project" value="InterPro"/>
</dbReference>
<dbReference type="Pfam" id="PF17837">
    <property type="entry name" value="4PPT_N"/>
    <property type="match status" value="1"/>
</dbReference>
<keyword evidence="6" id="KW-0808">Transferase</keyword>
<comment type="subunit">
    <text evidence="4">EntB, EntD, EntE, and EntF form a multienzyme complex called enterobactin synthase.</text>
</comment>
<dbReference type="Gene3D" id="3.90.470.20">
    <property type="entry name" value="4'-phosphopantetheinyl transferase domain"/>
    <property type="match status" value="1"/>
</dbReference>
<feature type="binding site" evidence="12">
    <location>
        <position position="162"/>
    </location>
    <ligand>
        <name>CoA</name>
        <dbReference type="ChEBI" id="CHEBI:57287"/>
    </ligand>
</feature>
<accession>A0A1H5XVU2</accession>
<evidence type="ECO:0000256" key="3">
    <source>
        <dbReference type="ARBA" id="ARBA00008342"/>
    </source>
</evidence>
<feature type="binding site" evidence="12">
    <location>
        <position position="166"/>
    </location>
    <ligand>
        <name>CoA</name>
        <dbReference type="ChEBI" id="CHEBI:57287"/>
    </ligand>
</feature>
<dbReference type="PANTHER" id="PTHR38096">
    <property type="entry name" value="ENTEROBACTIN SYNTHASE COMPONENT D"/>
    <property type="match status" value="1"/>
</dbReference>
<comment type="pathway">
    <text evidence="2">Siderophore biosynthesis; enterobactin biosynthesis.</text>
</comment>
<keyword evidence="13" id="KW-0479">Metal-binding</keyword>
<organism evidence="16 17">
    <name type="scientific">Bryocella elongata</name>
    <dbReference type="NCBI Taxonomy" id="863522"/>
    <lineage>
        <taxon>Bacteria</taxon>
        <taxon>Pseudomonadati</taxon>
        <taxon>Acidobacteriota</taxon>
        <taxon>Terriglobia</taxon>
        <taxon>Terriglobales</taxon>
        <taxon>Acidobacteriaceae</taxon>
        <taxon>Bryocella</taxon>
    </lineage>
</organism>
<dbReference type="PANTHER" id="PTHR38096:SF1">
    <property type="entry name" value="ENTEROBACTIN SYNTHASE COMPONENT D"/>
    <property type="match status" value="1"/>
</dbReference>
<evidence type="ECO:0000256" key="8">
    <source>
        <dbReference type="ARBA" id="ARBA00029894"/>
    </source>
</evidence>
<evidence type="ECO:0000256" key="11">
    <source>
        <dbReference type="ARBA" id="ARBA00049191"/>
    </source>
</evidence>
<dbReference type="SUPFAM" id="SSF56214">
    <property type="entry name" value="4'-phosphopantetheinyl transferase"/>
    <property type="match status" value="1"/>
</dbReference>